<accession>A0A1C3XHA7</accession>
<dbReference type="AlphaFoldDB" id="A0A1C3XHA7"/>
<name>A0A1C3XHA7_9BRAD</name>
<dbReference type="Proteomes" id="UP000183174">
    <property type="component" value="Unassembled WGS sequence"/>
</dbReference>
<organism evidence="1 2">
    <name type="scientific">Bradyrhizobium yuanmingense</name>
    <dbReference type="NCBI Taxonomy" id="108015"/>
    <lineage>
        <taxon>Bacteria</taxon>
        <taxon>Pseudomonadati</taxon>
        <taxon>Pseudomonadota</taxon>
        <taxon>Alphaproteobacteria</taxon>
        <taxon>Hyphomicrobiales</taxon>
        <taxon>Nitrobacteraceae</taxon>
        <taxon>Bradyrhizobium</taxon>
    </lineage>
</organism>
<proteinExistence type="predicted"/>
<protein>
    <submittedName>
        <fullName evidence="1">Prophage CP4-57 regulatory protein (AlpA)</fullName>
    </submittedName>
</protein>
<evidence type="ECO:0000313" key="2">
    <source>
        <dbReference type="Proteomes" id="UP000183174"/>
    </source>
</evidence>
<sequence>MSEKSVVTFKRLRSDFGIPYSRTHLDRLEKAKRFPKSFKLSIYRGSPRVWWSHEVSEYLERCAKARSDAPK</sequence>
<evidence type="ECO:0000313" key="1">
    <source>
        <dbReference type="EMBL" id="SCB51364.1"/>
    </source>
</evidence>
<dbReference type="EMBL" id="FMAE01000017">
    <property type="protein sequence ID" value="SCB51364.1"/>
    <property type="molecule type" value="Genomic_DNA"/>
</dbReference>
<reference evidence="1 2" key="1">
    <citation type="submission" date="2016-08" db="EMBL/GenBank/DDBJ databases">
        <authorList>
            <person name="Seilhamer J.J."/>
        </authorList>
    </citation>
    <scope>NUCLEOTIDE SEQUENCE [LARGE SCALE GENOMIC DNA]</scope>
    <source>
        <strain evidence="1 2">CCBAU 10071</strain>
    </source>
</reference>
<gene>
    <name evidence="1" type="ORF">GA0061099_101733</name>
</gene>